<dbReference type="EC" id="5.4.99.-" evidence="6"/>
<dbReference type="Gene3D" id="3.30.2350.10">
    <property type="entry name" value="Pseudouridine synthase"/>
    <property type="match status" value="1"/>
</dbReference>
<dbReference type="PANTHER" id="PTHR21600">
    <property type="entry name" value="MITOCHONDRIAL RNA PSEUDOURIDINE SYNTHASE"/>
    <property type="match status" value="1"/>
</dbReference>
<dbReference type="Gene3D" id="3.10.290.10">
    <property type="entry name" value="RNA-binding S4 domain"/>
    <property type="match status" value="1"/>
</dbReference>
<dbReference type="CDD" id="cd02869">
    <property type="entry name" value="PseudoU_synth_RluA_like"/>
    <property type="match status" value="1"/>
</dbReference>
<dbReference type="Pfam" id="PF00849">
    <property type="entry name" value="PseudoU_synth_2"/>
    <property type="match status" value="1"/>
</dbReference>
<dbReference type="Pfam" id="PF01479">
    <property type="entry name" value="S4"/>
    <property type="match status" value="1"/>
</dbReference>
<feature type="active site" evidence="4">
    <location>
        <position position="143"/>
    </location>
</feature>
<dbReference type="GO" id="GO:0000455">
    <property type="term" value="P:enzyme-directed rRNA pseudouridine synthesis"/>
    <property type="evidence" value="ECO:0007669"/>
    <property type="project" value="TreeGrafter"/>
</dbReference>
<dbReference type="GO" id="GO:0160140">
    <property type="term" value="F:23S rRNA pseudouridine(1911/1915/1917) synthase activity"/>
    <property type="evidence" value="ECO:0007669"/>
    <property type="project" value="UniProtKB-EC"/>
</dbReference>
<evidence type="ECO:0000313" key="9">
    <source>
        <dbReference type="Proteomes" id="UP000004318"/>
    </source>
</evidence>
<dbReference type="EMBL" id="AAMO01000001">
    <property type="protein sequence ID" value="EAQ05166.1"/>
    <property type="molecule type" value="Genomic_DNA"/>
</dbReference>
<dbReference type="SUPFAM" id="SSF55120">
    <property type="entry name" value="Pseudouridine synthase"/>
    <property type="match status" value="1"/>
</dbReference>
<dbReference type="GO" id="GO:0003723">
    <property type="term" value="F:RNA binding"/>
    <property type="evidence" value="ECO:0007669"/>
    <property type="project" value="UniProtKB-KW"/>
</dbReference>
<dbReference type="OrthoDB" id="9807829at2"/>
<keyword evidence="5" id="KW-0694">RNA-binding</keyword>
<dbReference type="CDD" id="cd00165">
    <property type="entry name" value="S4"/>
    <property type="match status" value="1"/>
</dbReference>
<comment type="caution">
    <text evidence="8">The sequence shown here is derived from an EMBL/GenBank/DDBJ whole genome shotgun (WGS) entry which is preliminary data.</text>
</comment>
<dbReference type="InterPro" id="IPR036986">
    <property type="entry name" value="S4_RNA-bd_sf"/>
</dbReference>
<dbReference type="InterPro" id="IPR006225">
    <property type="entry name" value="PsdUridine_synth_RluC/D"/>
</dbReference>
<dbReference type="SUPFAM" id="SSF55174">
    <property type="entry name" value="Alpha-L RNA-binding motif"/>
    <property type="match status" value="1"/>
</dbReference>
<dbReference type="PROSITE" id="PS01129">
    <property type="entry name" value="PSI_RLU"/>
    <property type="match status" value="1"/>
</dbReference>
<dbReference type="NCBIfam" id="TIGR00005">
    <property type="entry name" value="rluA_subfam"/>
    <property type="match status" value="1"/>
</dbReference>
<evidence type="ECO:0000259" key="7">
    <source>
        <dbReference type="SMART" id="SM00363"/>
    </source>
</evidence>
<evidence type="ECO:0000256" key="1">
    <source>
        <dbReference type="ARBA" id="ARBA00010876"/>
    </source>
</evidence>
<comment type="catalytic activity">
    <reaction evidence="6">
        <text>a uridine in RNA = a pseudouridine in RNA</text>
        <dbReference type="Rhea" id="RHEA:48348"/>
        <dbReference type="Rhea" id="RHEA-COMP:12068"/>
        <dbReference type="Rhea" id="RHEA-COMP:12069"/>
        <dbReference type="ChEBI" id="CHEBI:65314"/>
        <dbReference type="ChEBI" id="CHEBI:65315"/>
    </reaction>
</comment>
<dbReference type="SMART" id="SM00363">
    <property type="entry name" value="S4"/>
    <property type="match status" value="1"/>
</dbReference>
<evidence type="ECO:0000256" key="5">
    <source>
        <dbReference type="PROSITE-ProRule" id="PRU00182"/>
    </source>
</evidence>
<sequence>MSGVQMLTVAPEDAGQRLDRWLRRLFPQVTQGRIEKMCRKGDLRVDKGRVKSSTRLEAGQVVRVPPLPESAAPEPAPRDAVSEADARLIRDCVLWSDDHIVALNKPAGLPTQGGSKQSRHVDGLSQALVPAGAEKPRLVHRLDKDTSGVLLLARTRVAAQGLTAALRHKQTRKIYWALVAGVPTPYLGEIRYGLVKAPGHGKGGEGEKMIAVHPAEVEGTPGAKRAHTLYATLYRVASRASWVALEPLTGRTHQLRAHLAEIGHPIIGDGKYGGSGQENLGDGWGAQLGGIISRKLHLHARSMTFEHPVTGKPVTVTAPLPDHMAESWDTLGWAEDIAADDPFEELR</sequence>
<evidence type="ECO:0000256" key="6">
    <source>
        <dbReference type="RuleBase" id="RU362028"/>
    </source>
</evidence>
<evidence type="ECO:0000313" key="8">
    <source>
        <dbReference type="EMBL" id="EAQ05166.1"/>
    </source>
</evidence>
<evidence type="ECO:0000256" key="2">
    <source>
        <dbReference type="ARBA" id="ARBA00023235"/>
    </source>
</evidence>
<dbReference type="InterPro" id="IPR020103">
    <property type="entry name" value="PsdUridine_synth_cat_dom_sf"/>
</dbReference>
<name>A3TU39_PSEBH</name>
<reference evidence="8 9" key="1">
    <citation type="journal article" date="2010" name="J. Bacteriol.">
        <title>Genome sequences of Oceanicola granulosus HTCC2516(T) and Oceanicola batsensis HTCC2597(TDelta).</title>
        <authorList>
            <person name="Thrash J.C."/>
            <person name="Cho J.C."/>
            <person name="Vergin K.L."/>
            <person name="Giovannoni S.J."/>
        </authorList>
    </citation>
    <scope>NUCLEOTIDE SEQUENCE [LARGE SCALE GENOMIC DNA]</scope>
    <source>
        <strain evidence="9">ATCC BAA-863 / DSM 15984 / KCTC 12145 / HTCC2597</strain>
    </source>
</reference>
<comment type="function">
    <text evidence="6">Responsible for synthesis of pseudouridine from uracil.</text>
</comment>
<protein>
    <recommendedName>
        <fullName evidence="6">Pseudouridine synthase</fullName>
        <ecNumber evidence="6">5.4.99.-</ecNumber>
    </recommendedName>
</protein>
<accession>A3TU39</accession>
<dbReference type="PANTHER" id="PTHR21600:SF44">
    <property type="entry name" value="RIBOSOMAL LARGE SUBUNIT PSEUDOURIDINE SYNTHASE D"/>
    <property type="match status" value="1"/>
</dbReference>
<dbReference type="HOGENOM" id="CLU_016902_1_2_5"/>
<dbReference type="Proteomes" id="UP000004318">
    <property type="component" value="Unassembled WGS sequence"/>
</dbReference>
<dbReference type="PROSITE" id="PS50889">
    <property type="entry name" value="S4"/>
    <property type="match status" value="1"/>
</dbReference>
<dbReference type="eggNOG" id="COG0564">
    <property type="taxonomic scope" value="Bacteria"/>
</dbReference>
<dbReference type="STRING" id="252305.OB2597_07770"/>
<dbReference type="InterPro" id="IPR050188">
    <property type="entry name" value="RluA_PseudoU_synthase"/>
</dbReference>
<dbReference type="AlphaFoldDB" id="A3TU39"/>
<gene>
    <name evidence="8" type="ORF">OB2597_07770</name>
</gene>
<organism evidence="8 9">
    <name type="scientific">Pseudooceanicola batsensis (strain ATCC BAA-863 / DSM 15984 / KCTC 12145 / HTCC2597)</name>
    <name type="common">Oceanicola batsensis</name>
    <dbReference type="NCBI Taxonomy" id="252305"/>
    <lineage>
        <taxon>Bacteria</taxon>
        <taxon>Pseudomonadati</taxon>
        <taxon>Pseudomonadota</taxon>
        <taxon>Alphaproteobacteria</taxon>
        <taxon>Rhodobacterales</taxon>
        <taxon>Paracoccaceae</taxon>
        <taxon>Pseudooceanicola</taxon>
    </lineage>
</organism>
<dbReference type="InterPro" id="IPR006145">
    <property type="entry name" value="PsdUridine_synth_RsuA/RluA"/>
</dbReference>
<comment type="catalytic activity">
    <reaction evidence="3">
        <text>uridine(1911/1915/1917) in 23S rRNA = pseudouridine(1911/1915/1917) in 23S rRNA</text>
        <dbReference type="Rhea" id="RHEA:42524"/>
        <dbReference type="Rhea" id="RHEA-COMP:10097"/>
        <dbReference type="Rhea" id="RHEA-COMP:10098"/>
        <dbReference type="ChEBI" id="CHEBI:65314"/>
        <dbReference type="ChEBI" id="CHEBI:65315"/>
        <dbReference type="EC" id="5.4.99.23"/>
    </reaction>
</comment>
<comment type="similarity">
    <text evidence="1 6">Belongs to the pseudouridine synthase RluA family.</text>
</comment>
<keyword evidence="2 6" id="KW-0413">Isomerase</keyword>
<proteinExistence type="inferred from homology"/>
<dbReference type="RefSeq" id="WP_009805782.1">
    <property type="nucleotide sequence ID" value="NZ_CH724131.1"/>
</dbReference>
<dbReference type="InterPro" id="IPR002942">
    <property type="entry name" value="S4_RNA-bd"/>
</dbReference>
<keyword evidence="9" id="KW-1185">Reference proteome</keyword>
<evidence type="ECO:0000256" key="3">
    <source>
        <dbReference type="ARBA" id="ARBA00036882"/>
    </source>
</evidence>
<feature type="domain" description="RNA-binding S4" evidence="7">
    <location>
        <begin position="16"/>
        <end position="77"/>
    </location>
</feature>
<evidence type="ECO:0000256" key="4">
    <source>
        <dbReference type="PIRSR" id="PIRSR606225-1"/>
    </source>
</evidence>
<dbReference type="InterPro" id="IPR006224">
    <property type="entry name" value="PsdUridine_synth_RluA-like_CS"/>
</dbReference>